<feature type="signal peptide" evidence="2">
    <location>
        <begin position="1"/>
        <end position="27"/>
    </location>
</feature>
<dbReference type="PROSITE" id="PS51257">
    <property type="entry name" value="PROKAR_LIPOPROTEIN"/>
    <property type="match status" value="1"/>
</dbReference>
<evidence type="ECO:0000313" key="4">
    <source>
        <dbReference type="Proteomes" id="UP000315167"/>
    </source>
</evidence>
<protein>
    <submittedName>
        <fullName evidence="3">Haloacid dehalogenase-like hydrolase</fullName>
    </submittedName>
</protein>
<keyword evidence="2" id="KW-0732">Signal</keyword>
<feature type="region of interest" description="Disordered" evidence="1">
    <location>
        <begin position="30"/>
        <end position="63"/>
    </location>
</feature>
<evidence type="ECO:0000256" key="1">
    <source>
        <dbReference type="SAM" id="MobiDB-lite"/>
    </source>
</evidence>
<evidence type="ECO:0000256" key="2">
    <source>
        <dbReference type="SAM" id="SignalP"/>
    </source>
</evidence>
<keyword evidence="4" id="KW-1185">Reference proteome</keyword>
<dbReference type="EMBL" id="VLKN01000002">
    <property type="protein sequence ID" value="TWI04962.1"/>
    <property type="molecule type" value="Genomic_DNA"/>
</dbReference>
<evidence type="ECO:0000313" key="3">
    <source>
        <dbReference type="EMBL" id="TWI04962.1"/>
    </source>
</evidence>
<dbReference type="InterPro" id="IPR036412">
    <property type="entry name" value="HAD-like_sf"/>
</dbReference>
<dbReference type="Gene3D" id="3.40.50.1000">
    <property type="entry name" value="HAD superfamily/HAD-like"/>
    <property type="match status" value="1"/>
</dbReference>
<gene>
    <name evidence="3" type="ORF">IP90_01104</name>
</gene>
<organism evidence="3 4">
    <name type="scientific">Luteimonas cucumeris</name>
    <dbReference type="NCBI Taxonomy" id="985012"/>
    <lineage>
        <taxon>Bacteria</taxon>
        <taxon>Pseudomonadati</taxon>
        <taxon>Pseudomonadota</taxon>
        <taxon>Gammaproteobacteria</taxon>
        <taxon>Lysobacterales</taxon>
        <taxon>Lysobacteraceae</taxon>
        <taxon>Luteimonas</taxon>
    </lineage>
</organism>
<dbReference type="InterPro" id="IPR023214">
    <property type="entry name" value="HAD_sf"/>
</dbReference>
<dbReference type="Proteomes" id="UP000315167">
    <property type="component" value="Unassembled WGS sequence"/>
</dbReference>
<feature type="compositionally biased region" description="Low complexity" evidence="1">
    <location>
        <begin position="30"/>
        <end position="57"/>
    </location>
</feature>
<dbReference type="GO" id="GO:0016787">
    <property type="term" value="F:hydrolase activity"/>
    <property type="evidence" value="ECO:0007669"/>
    <property type="project" value="UniProtKB-KW"/>
</dbReference>
<comment type="caution">
    <text evidence="3">The sequence shown here is derived from an EMBL/GenBank/DDBJ whole genome shotgun (WGS) entry which is preliminary data.</text>
</comment>
<dbReference type="Pfam" id="PF12710">
    <property type="entry name" value="HAD"/>
    <property type="match status" value="1"/>
</dbReference>
<dbReference type="RefSeq" id="WP_144898607.1">
    <property type="nucleotide sequence ID" value="NZ_VLKN01000002.1"/>
</dbReference>
<sequence length="356" mass="38491">MRKWQSIWVTGAVSLALLLGACRQAQAPADTTQAPAPATADATSATTAPTATPGADPLPSWRDGKNKQDILAFVKAATTEGGPGFIPPEARVATFDNDGTLWAEQPIVQLQFVLQRVAELAKQKPELAKDPAVKAVLDQNLDFFRDKDGEKHLMKLLALTSTGLSPADFEAAVKAFFAEAKHPKLNVPYKQTTYKPMVELLQYLRANGFQTWILSGGGIDFMRPIAESFYGIPPQQVIGSTGEYDVKLQDGKLAINKAAKVALINDHEGKVAGILTHIGKVPVFAAGNERSAGDIAQLTYSQTSPYPSFQLMVNHDDGEREFAYDEKDGASLAAAKANNWHVVSIRDDWVEVYAGP</sequence>
<name>A0A562LBA9_9GAMM</name>
<keyword evidence="3" id="KW-0378">Hydrolase</keyword>
<feature type="chain" id="PRO_5021873719" evidence="2">
    <location>
        <begin position="28"/>
        <end position="356"/>
    </location>
</feature>
<reference evidence="3 4" key="1">
    <citation type="journal article" date="2015" name="Stand. Genomic Sci.">
        <title>Genomic Encyclopedia of Bacterial and Archaeal Type Strains, Phase III: the genomes of soil and plant-associated and newly described type strains.</title>
        <authorList>
            <person name="Whitman W.B."/>
            <person name="Woyke T."/>
            <person name="Klenk H.P."/>
            <person name="Zhou Y."/>
            <person name="Lilburn T.G."/>
            <person name="Beck B.J."/>
            <person name="De Vos P."/>
            <person name="Vandamme P."/>
            <person name="Eisen J.A."/>
            <person name="Garrity G."/>
            <person name="Hugenholtz P."/>
            <person name="Kyrpides N.C."/>
        </authorList>
    </citation>
    <scope>NUCLEOTIDE SEQUENCE [LARGE SCALE GENOMIC DNA]</scope>
    <source>
        <strain evidence="3 4">CGMCC 1.10821</strain>
    </source>
</reference>
<accession>A0A562LBA9</accession>
<dbReference type="OrthoDB" id="9799365at2"/>
<dbReference type="SUPFAM" id="SSF56784">
    <property type="entry name" value="HAD-like"/>
    <property type="match status" value="1"/>
</dbReference>
<proteinExistence type="predicted"/>
<dbReference type="AlphaFoldDB" id="A0A562LBA9"/>